<dbReference type="EMBL" id="SNRY01000007">
    <property type="protein sequence ID" value="KAA6351942.1"/>
    <property type="molecule type" value="Genomic_DNA"/>
</dbReference>
<organism evidence="3">
    <name type="scientific">termite gut metagenome</name>
    <dbReference type="NCBI Taxonomy" id="433724"/>
    <lineage>
        <taxon>unclassified sequences</taxon>
        <taxon>metagenomes</taxon>
        <taxon>organismal metagenomes</taxon>
    </lineage>
</organism>
<keyword evidence="2 3" id="KW-0808">Transferase</keyword>
<keyword evidence="3" id="KW-0012">Acyltransferase</keyword>
<name>A0A5J4T224_9ZZZZ</name>
<reference evidence="3" key="1">
    <citation type="submission" date="2019-03" db="EMBL/GenBank/DDBJ databases">
        <title>Single cell metagenomics reveals metabolic interactions within the superorganism composed of flagellate Streblomastix strix and complex community of Bacteroidetes bacteria on its surface.</title>
        <authorList>
            <person name="Treitli S.C."/>
            <person name="Kolisko M."/>
            <person name="Husnik F."/>
            <person name="Keeling P."/>
            <person name="Hampl V."/>
        </authorList>
    </citation>
    <scope>NUCLEOTIDE SEQUENCE</scope>
    <source>
        <strain evidence="3">STM</strain>
    </source>
</reference>
<dbReference type="Gene3D" id="2.160.10.10">
    <property type="entry name" value="Hexapeptide repeat proteins"/>
    <property type="match status" value="1"/>
</dbReference>
<dbReference type="PROSITE" id="PS00101">
    <property type="entry name" value="HEXAPEP_TRANSFERASES"/>
    <property type="match status" value="1"/>
</dbReference>
<comment type="similarity">
    <text evidence="1">Belongs to the transferase hexapeptide repeat family.</text>
</comment>
<comment type="caution">
    <text evidence="3">The sequence shown here is derived from an EMBL/GenBank/DDBJ whole genome shotgun (WGS) entry which is preliminary data.</text>
</comment>
<evidence type="ECO:0000256" key="2">
    <source>
        <dbReference type="ARBA" id="ARBA00022679"/>
    </source>
</evidence>
<dbReference type="PANTHER" id="PTHR23416:SF23">
    <property type="entry name" value="ACETYLTRANSFERASE C18B11.09C-RELATED"/>
    <property type="match status" value="1"/>
</dbReference>
<evidence type="ECO:0000256" key="1">
    <source>
        <dbReference type="ARBA" id="ARBA00007274"/>
    </source>
</evidence>
<proteinExistence type="inferred from homology"/>
<dbReference type="CDD" id="cd04647">
    <property type="entry name" value="LbH_MAT_like"/>
    <property type="match status" value="1"/>
</dbReference>
<dbReference type="InterPro" id="IPR051159">
    <property type="entry name" value="Hexapeptide_acetyltransf"/>
</dbReference>
<dbReference type="Pfam" id="PF00132">
    <property type="entry name" value="Hexapep"/>
    <property type="match status" value="1"/>
</dbReference>
<dbReference type="EC" id="2.3.1.79" evidence="3"/>
<dbReference type="InterPro" id="IPR018357">
    <property type="entry name" value="Hexapep_transf_CS"/>
</dbReference>
<dbReference type="InterPro" id="IPR001451">
    <property type="entry name" value="Hexapep"/>
</dbReference>
<dbReference type="AlphaFoldDB" id="A0A5J4T224"/>
<dbReference type="SUPFAM" id="SSF51161">
    <property type="entry name" value="Trimeric LpxA-like enzymes"/>
    <property type="match status" value="1"/>
</dbReference>
<dbReference type="InterPro" id="IPR011004">
    <property type="entry name" value="Trimer_LpxA-like_sf"/>
</dbReference>
<sequence>MASLNYLWRHRAHFKFGTKQYFKVWAKRFFLFPNLIRMNFRRQRLIVQGAIINCTAEIGEVNAGGHKQNLIVGANTFLGKVDMALHDKIIIGNHVCINDGVQILTASHDVSDSLWNHIKKPITIEDYVWIATNAIILPGVHIGRGAIVGAGAVVIKNIDPYEIVVGNPAKAIIKKRCNELKYNPCEFLAFNRAWLVG</sequence>
<accession>A0A5J4T224</accession>
<gene>
    <name evidence="3" type="ORF">EZS27_000739</name>
</gene>
<dbReference type="PANTHER" id="PTHR23416">
    <property type="entry name" value="SIALIC ACID SYNTHASE-RELATED"/>
    <property type="match status" value="1"/>
</dbReference>
<protein>
    <submittedName>
        <fullName evidence="3">Maltose O-acetyltransferase</fullName>
        <ecNumber evidence="3">2.3.1.79</ecNumber>
    </submittedName>
</protein>
<dbReference type="GO" id="GO:0008925">
    <property type="term" value="F:maltose O-acetyltransferase activity"/>
    <property type="evidence" value="ECO:0007669"/>
    <property type="project" value="UniProtKB-EC"/>
</dbReference>
<evidence type="ECO:0000313" key="3">
    <source>
        <dbReference type="EMBL" id="KAA6351942.1"/>
    </source>
</evidence>
<dbReference type="GO" id="GO:0005829">
    <property type="term" value="C:cytosol"/>
    <property type="evidence" value="ECO:0007669"/>
    <property type="project" value="TreeGrafter"/>
</dbReference>